<evidence type="ECO:0000256" key="12">
    <source>
        <dbReference type="RuleBase" id="RU004504"/>
    </source>
</evidence>
<dbReference type="InterPro" id="IPR015424">
    <property type="entry name" value="PyrdxlP-dep_Trfase"/>
</dbReference>
<dbReference type="SUPFAM" id="SSF53383">
    <property type="entry name" value="PLP-dependent transferases"/>
    <property type="match status" value="1"/>
</dbReference>
<dbReference type="Gene3D" id="3.90.1150.10">
    <property type="entry name" value="Aspartate Aminotransferase, domain 1"/>
    <property type="match status" value="1"/>
</dbReference>
<dbReference type="InterPro" id="IPR015422">
    <property type="entry name" value="PyrdxlP-dep_Trfase_small"/>
</dbReference>
<evidence type="ECO:0000256" key="8">
    <source>
        <dbReference type="ARBA" id="ARBA00022898"/>
    </source>
</evidence>
<dbReference type="EMBL" id="JBHTBR010000002">
    <property type="protein sequence ID" value="MFC7290338.1"/>
    <property type="molecule type" value="Genomic_DNA"/>
</dbReference>
<comment type="similarity">
    <text evidence="3">Belongs to the class-V pyridoxal-phosphate-dependent aminotransferase family. NifS/IscS subfamily.</text>
</comment>
<keyword evidence="9" id="KW-0408">Iron</keyword>
<dbReference type="Gene3D" id="1.10.260.50">
    <property type="match status" value="1"/>
</dbReference>
<evidence type="ECO:0000256" key="4">
    <source>
        <dbReference type="ARBA" id="ARBA00012239"/>
    </source>
</evidence>
<dbReference type="InterPro" id="IPR016454">
    <property type="entry name" value="Cysteine_dSase"/>
</dbReference>
<organism evidence="14 15">
    <name type="scientific">Hirschia litorea</name>
    <dbReference type="NCBI Taxonomy" id="1199156"/>
    <lineage>
        <taxon>Bacteria</taxon>
        <taxon>Pseudomonadati</taxon>
        <taxon>Pseudomonadota</taxon>
        <taxon>Alphaproteobacteria</taxon>
        <taxon>Hyphomonadales</taxon>
        <taxon>Hyphomonadaceae</taxon>
        <taxon>Hirschia</taxon>
    </lineage>
</organism>
<evidence type="ECO:0000256" key="1">
    <source>
        <dbReference type="ARBA" id="ARBA00001933"/>
    </source>
</evidence>
<evidence type="ECO:0000256" key="5">
    <source>
        <dbReference type="ARBA" id="ARBA00013558"/>
    </source>
</evidence>
<evidence type="ECO:0000256" key="11">
    <source>
        <dbReference type="ARBA" id="ARBA00050776"/>
    </source>
</evidence>
<comment type="cofactor">
    <cofactor evidence="1 12">
        <name>pyridoxal 5'-phosphate</name>
        <dbReference type="ChEBI" id="CHEBI:597326"/>
    </cofactor>
</comment>
<dbReference type="PROSITE" id="PS00595">
    <property type="entry name" value="AA_TRANSFER_CLASS_5"/>
    <property type="match status" value="1"/>
</dbReference>
<dbReference type="Proteomes" id="UP001596492">
    <property type="component" value="Unassembled WGS sequence"/>
</dbReference>
<sequence>MALAKIDPIYCDYNATAPLRPQSKDAMVMAMEIGANPSSVHRLGRSARSCLEEAREIVASAIGACREDLTFTSGGTEANAAILNGVRLQEPLLMPIVCGFEHDAVLAQLPDAISAQVTSDGQIDLVWLEDLLKNWPHEGRSPFLSLMLANNETGVIQPVEAAANLIHAADGLIHCDAVQGLGKMPVSVLDGELDYVTLSGHKVGGPAGIGAFYIRAGAPFKATLLGGGQEMGLRSGTQNLIGAAGFGAAVDAALNEEAKLVTLASKRDNMEARLKSVANVTVFGENVPRLPNTSCVSVEGLRAETQVMAMDLEGVAVSSGSACSSGKVKQSHVLASMGVPDELALGAIRFSFGWATIDEDFERASDAWIRAAQRKGVISNTLNKENA</sequence>
<keyword evidence="8" id="KW-0663">Pyridoxal phosphate</keyword>
<keyword evidence="10" id="KW-0411">Iron-sulfur</keyword>
<evidence type="ECO:0000256" key="6">
    <source>
        <dbReference type="ARBA" id="ARBA00022679"/>
    </source>
</evidence>
<keyword evidence="15" id="KW-1185">Reference proteome</keyword>
<comment type="caution">
    <text evidence="14">The sequence shown here is derived from an EMBL/GenBank/DDBJ whole genome shotgun (WGS) entry which is preliminary data.</text>
</comment>
<evidence type="ECO:0000256" key="7">
    <source>
        <dbReference type="ARBA" id="ARBA00022723"/>
    </source>
</evidence>
<accession>A0ABW2IHD3</accession>
<evidence type="ECO:0000256" key="9">
    <source>
        <dbReference type="ARBA" id="ARBA00023004"/>
    </source>
</evidence>
<feature type="domain" description="Aminotransferase class V" evidence="13">
    <location>
        <begin position="9"/>
        <end position="362"/>
    </location>
</feature>
<dbReference type="InterPro" id="IPR000192">
    <property type="entry name" value="Aminotrans_V_dom"/>
</dbReference>
<dbReference type="Pfam" id="PF00266">
    <property type="entry name" value="Aminotran_5"/>
    <property type="match status" value="1"/>
</dbReference>
<name>A0ABW2IHD3_9PROT</name>
<dbReference type="EC" id="2.8.1.7" evidence="4"/>
<reference evidence="15" key="1">
    <citation type="journal article" date="2019" name="Int. J. Syst. Evol. Microbiol.">
        <title>The Global Catalogue of Microorganisms (GCM) 10K type strain sequencing project: providing services to taxonomists for standard genome sequencing and annotation.</title>
        <authorList>
            <consortium name="The Broad Institute Genomics Platform"/>
            <consortium name="The Broad Institute Genome Sequencing Center for Infectious Disease"/>
            <person name="Wu L."/>
            <person name="Ma J."/>
        </authorList>
    </citation>
    <scope>NUCLEOTIDE SEQUENCE [LARGE SCALE GENOMIC DNA]</scope>
    <source>
        <strain evidence="15">CCUG 51308</strain>
    </source>
</reference>
<protein>
    <recommendedName>
        <fullName evidence="5">Cysteine desulfurase</fullName>
        <ecNumber evidence="4">2.8.1.7</ecNumber>
    </recommendedName>
</protein>
<keyword evidence="6" id="KW-0808">Transferase</keyword>
<dbReference type="PIRSF" id="PIRSF005572">
    <property type="entry name" value="NifS"/>
    <property type="match status" value="1"/>
</dbReference>
<evidence type="ECO:0000256" key="2">
    <source>
        <dbReference type="ARBA" id="ARBA00003120"/>
    </source>
</evidence>
<dbReference type="Gene3D" id="3.40.640.10">
    <property type="entry name" value="Type I PLP-dependent aspartate aminotransferase-like (Major domain)"/>
    <property type="match status" value="1"/>
</dbReference>
<comment type="function">
    <text evidence="2">Catalyzes the removal of elemental sulfur atoms from cysteine to produce alanine. Seems to participate in the biosynthesis of the nitrogenase metalloclusters by providing the inorganic sulfur required for the Fe-S core formation.</text>
</comment>
<evidence type="ECO:0000256" key="3">
    <source>
        <dbReference type="ARBA" id="ARBA00006490"/>
    </source>
</evidence>
<evidence type="ECO:0000313" key="15">
    <source>
        <dbReference type="Proteomes" id="UP001596492"/>
    </source>
</evidence>
<evidence type="ECO:0000256" key="10">
    <source>
        <dbReference type="ARBA" id="ARBA00023014"/>
    </source>
</evidence>
<gene>
    <name evidence="14" type="ORF">ACFQS8_01800</name>
</gene>
<dbReference type="RefSeq" id="WP_382165147.1">
    <property type="nucleotide sequence ID" value="NZ_JBHTBR010000002.1"/>
</dbReference>
<evidence type="ECO:0000313" key="14">
    <source>
        <dbReference type="EMBL" id="MFC7290338.1"/>
    </source>
</evidence>
<dbReference type="PANTHER" id="PTHR11601">
    <property type="entry name" value="CYSTEINE DESULFURYLASE FAMILY MEMBER"/>
    <property type="match status" value="1"/>
</dbReference>
<comment type="catalytic activity">
    <reaction evidence="11">
        <text>(sulfur carrier)-H + L-cysteine = (sulfur carrier)-SH + L-alanine</text>
        <dbReference type="Rhea" id="RHEA:43892"/>
        <dbReference type="Rhea" id="RHEA-COMP:14737"/>
        <dbReference type="Rhea" id="RHEA-COMP:14739"/>
        <dbReference type="ChEBI" id="CHEBI:29917"/>
        <dbReference type="ChEBI" id="CHEBI:35235"/>
        <dbReference type="ChEBI" id="CHEBI:57972"/>
        <dbReference type="ChEBI" id="CHEBI:64428"/>
        <dbReference type="EC" id="2.8.1.7"/>
    </reaction>
</comment>
<dbReference type="InterPro" id="IPR020578">
    <property type="entry name" value="Aminotrans_V_PyrdxlP_BS"/>
</dbReference>
<keyword evidence="7" id="KW-0479">Metal-binding</keyword>
<dbReference type="InterPro" id="IPR015421">
    <property type="entry name" value="PyrdxlP-dep_Trfase_major"/>
</dbReference>
<evidence type="ECO:0000259" key="13">
    <source>
        <dbReference type="Pfam" id="PF00266"/>
    </source>
</evidence>
<dbReference type="PANTHER" id="PTHR11601:SF34">
    <property type="entry name" value="CYSTEINE DESULFURASE"/>
    <property type="match status" value="1"/>
</dbReference>
<proteinExistence type="inferred from homology"/>